<dbReference type="SUPFAM" id="SSF53098">
    <property type="entry name" value="Ribonuclease H-like"/>
    <property type="match status" value="1"/>
</dbReference>
<dbReference type="Pfam" id="PF08699">
    <property type="entry name" value="ArgoL1"/>
    <property type="match status" value="1"/>
</dbReference>
<dbReference type="PROSITE" id="PS50822">
    <property type="entry name" value="PIWI"/>
    <property type="match status" value="1"/>
</dbReference>
<reference evidence="4" key="1">
    <citation type="submission" date="2014-02" db="EMBL/GenBank/DDBJ databases">
        <title>The Genome Sequence of Trichophyton rubrum (morphotype fischeri) CBS 288.86.</title>
        <authorList>
            <consortium name="The Broad Institute Genomics Platform"/>
            <person name="Cuomo C.A."/>
            <person name="White T.C."/>
            <person name="Graser Y."/>
            <person name="Martinez-Rossi N."/>
            <person name="Heitman J."/>
            <person name="Young S.K."/>
            <person name="Zeng Q."/>
            <person name="Gargeya S."/>
            <person name="Abouelleil A."/>
            <person name="Alvarado L."/>
            <person name="Chapman S.B."/>
            <person name="Gainer-Dewar J."/>
            <person name="Goldberg J."/>
            <person name="Griggs A."/>
            <person name="Gujja S."/>
            <person name="Hansen M."/>
            <person name="Howarth C."/>
            <person name="Imamovic A."/>
            <person name="Larimer J."/>
            <person name="Martinez D."/>
            <person name="Murphy C."/>
            <person name="Pearson M.D."/>
            <person name="Persinoti G."/>
            <person name="Poon T."/>
            <person name="Priest M."/>
            <person name="Roberts A.D."/>
            <person name="Saif S."/>
            <person name="Shea T.D."/>
            <person name="Sykes S.N."/>
            <person name="Wortman J."/>
            <person name="Nusbaum C."/>
            <person name="Birren B."/>
        </authorList>
    </citation>
    <scope>NUCLEOTIDE SEQUENCE [LARGE SCALE GENOMIC DNA]</scope>
    <source>
        <strain evidence="4">CBS 288.86</strain>
    </source>
</reference>
<dbReference type="InterPro" id="IPR036085">
    <property type="entry name" value="PAZ_dom_sf"/>
</dbReference>
<dbReference type="AlphaFoldDB" id="A0A022WFJ3"/>
<dbReference type="InterPro" id="IPR014811">
    <property type="entry name" value="ArgoL1"/>
</dbReference>
<dbReference type="GO" id="GO:0003723">
    <property type="term" value="F:RNA binding"/>
    <property type="evidence" value="ECO:0007669"/>
    <property type="project" value="InterPro"/>
</dbReference>
<feature type="domain" description="PAZ" evidence="2">
    <location>
        <begin position="326"/>
        <end position="447"/>
    </location>
</feature>
<feature type="domain" description="Piwi" evidence="3">
    <location>
        <begin position="627"/>
        <end position="909"/>
    </location>
</feature>
<sequence>MNSGDWRRRLSADDGGSHNDRPSPRGGHRGRSGSRGRGEYRGRGRSFPPRGGHSSGGTSFSPSGSRVPEIYDGGPHILSEKLKSLEDNLVAKRDPGLETKLMNLSLRDSPSKPIVRPGYNNVNERKVKLWANYFEIQGLEKVTIYQYYALLDPGVELGRHRTRRLLSLLVNHRSLTSHPVATNYKDKIICTKELNVKQVMVQYYEKEEQSSLNSPSYRVTIQLQRVFRMGEVLDDLKSSIETYNPDERSEAIQALNVILAHFPNESPNTQFLGQSKHFPLHGQQNKHEIGAGLDAIRGFFHSVRPSTGRLLLNLNVSTGAFYHVGTLHTLVCRFDQGRRLSGSVRLQELNKFLHKLRVVLLCPNNAISQTTGMKTIQSVVRRNNLPGTIDNIRFEWPSGGREREVSVRELYRQVYSIDLSENDQIVVDVGTKGKPIYLPAELCHVVPGQPARQRLSARQTSDMIKVACCRPGANANSIVRKGLPLMGMMGDTGNVKSPKDFGIEVARNMLAVTGSILSPPQLLYKYPVLVSRPGSWNLSKNISFNTPGAFGPNNRVGCLIIIPYRGQGAPETTQFVTELGKHMKNYGINWPTDRISRDTIRLSQDEKNIENSLNEYFLRVKKLKQEFTLIVLPRYDAEIYSKVKYSADVKHGCHTLCVVPKPPKNGRPGEPLQINIQPSYLANLALKINLKLGGVNHQLEPLKKYQPCPIMYVGIDVTHPTGTDSIPNAPSIAGVVANCDPMLGQWPASIRTQAHCVEMVENLGVMVIERLKSWKNQSHLPEKIIVYRDGVSESQYKQVLDLELSQINDAIYRYYRNGKHPKVTLIIVGKRHHTRFYPVLNEPLDDKTENVLPGTVVDRGCTTAREFDFFMVAHAGIQGTCRPAHYVVLKDGNNFTANELQSMVCFLSYNPIAQSLCSTNTYSHRHITCRMYSEELQDPSRLLLQHIMQISFVKEAGAICMIHSTERTIMPLLRIMCLSLNGSGVCIQI</sequence>
<gene>
    <name evidence="4" type="ORF">H103_00512</name>
</gene>
<dbReference type="Gene3D" id="3.40.50.2300">
    <property type="match status" value="1"/>
</dbReference>
<accession>A0A022WFJ3</accession>
<dbReference type="OrthoDB" id="10252740at2759"/>
<dbReference type="Pfam" id="PF02171">
    <property type="entry name" value="Piwi"/>
    <property type="match status" value="1"/>
</dbReference>
<evidence type="ECO:0000313" key="4">
    <source>
        <dbReference type="EMBL" id="EZF57097.1"/>
    </source>
</evidence>
<dbReference type="SMART" id="SM01163">
    <property type="entry name" value="DUF1785"/>
    <property type="match status" value="1"/>
</dbReference>
<dbReference type="EMBL" id="KK207697">
    <property type="protein sequence ID" value="EZF57097.1"/>
    <property type="molecule type" value="Genomic_DNA"/>
</dbReference>
<evidence type="ECO:0000256" key="1">
    <source>
        <dbReference type="SAM" id="MobiDB-lite"/>
    </source>
</evidence>
<proteinExistence type="predicted"/>
<dbReference type="SMART" id="SM00950">
    <property type="entry name" value="Piwi"/>
    <property type="match status" value="1"/>
</dbReference>
<dbReference type="PROSITE" id="PS50821">
    <property type="entry name" value="PAZ"/>
    <property type="match status" value="1"/>
</dbReference>
<dbReference type="InterPro" id="IPR003165">
    <property type="entry name" value="Piwi"/>
</dbReference>
<organism evidence="4">
    <name type="scientific">Trichophyton rubrum CBS 288.86</name>
    <dbReference type="NCBI Taxonomy" id="1215330"/>
    <lineage>
        <taxon>Eukaryota</taxon>
        <taxon>Fungi</taxon>
        <taxon>Dikarya</taxon>
        <taxon>Ascomycota</taxon>
        <taxon>Pezizomycotina</taxon>
        <taxon>Eurotiomycetes</taxon>
        <taxon>Eurotiomycetidae</taxon>
        <taxon>Onygenales</taxon>
        <taxon>Arthrodermataceae</taxon>
        <taxon>Trichophyton</taxon>
    </lineage>
</organism>
<dbReference type="Pfam" id="PF02170">
    <property type="entry name" value="PAZ"/>
    <property type="match status" value="1"/>
</dbReference>
<name>A0A022WFJ3_TRIRU</name>
<protein>
    <recommendedName>
        <fullName evidence="5">Piwi domain-containing protein</fullName>
    </recommendedName>
</protein>
<dbReference type="Gene3D" id="3.30.420.10">
    <property type="entry name" value="Ribonuclease H-like superfamily/Ribonuclease H"/>
    <property type="match status" value="1"/>
</dbReference>
<dbReference type="InterPro" id="IPR032474">
    <property type="entry name" value="Argonaute_N"/>
</dbReference>
<feature type="region of interest" description="Disordered" evidence="1">
    <location>
        <begin position="1"/>
        <end position="72"/>
    </location>
</feature>
<dbReference type="InterPro" id="IPR003100">
    <property type="entry name" value="PAZ_dom"/>
</dbReference>
<dbReference type="Gene3D" id="2.170.260.10">
    <property type="entry name" value="paz domain"/>
    <property type="match status" value="1"/>
</dbReference>
<feature type="compositionally biased region" description="Low complexity" evidence="1">
    <location>
        <begin position="45"/>
        <end position="65"/>
    </location>
</feature>
<dbReference type="Pfam" id="PF16486">
    <property type="entry name" value="ArgoN"/>
    <property type="match status" value="1"/>
</dbReference>
<evidence type="ECO:0000259" key="3">
    <source>
        <dbReference type="PROSITE" id="PS50822"/>
    </source>
</evidence>
<dbReference type="PANTHER" id="PTHR22891">
    <property type="entry name" value="EUKARYOTIC TRANSLATION INITIATION FACTOR 2C"/>
    <property type="match status" value="1"/>
</dbReference>
<dbReference type="CDD" id="cd02846">
    <property type="entry name" value="PAZ_argonaute_like"/>
    <property type="match status" value="1"/>
</dbReference>
<evidence type="ECO:0008006" key="5">
    <source>
        <dbReference type="Google" id="ProtNLM"/>
    </source>
</evidence>
<evidence type="ECO:0000259" key="2">
    <source>
        <dbReference type="PROSITE" id="PS50821"/>
    </source>
</evidence>
<dbReference type="SUPFAM" id="SSF101690">
    <property type="entry name" value="PAZ domain"/>
    <property type="match status" value="1"/>
</dbReference>
<dbReference type="InterPro" id="IPR012337">
    <property type="entry name" value="RNaseH-like_sf"/>
</dbReference>
<dbReference type="InterPro" id="IPR036397">
    <property type="entry name" value="RNaseH_sf"/>
</dbReference>
<dbReference type="Proteomes" id="UP000023758">
    <property type="component" value="Unassembled WGS sequence"/>
</dbReference>
<feature type="compositionally biased region" description="Basic and acidic residues" evidence="1">
    <location>
        <begin position="1"/>
        <end position="23"/>
    </location>
</feature>
<dbReference type="HOGENOM" id="CLU_004544_4_1_1"/>